<dbReference type="EMBL" id="KC352446">
    <property type="protein sequence ID" value="AGK45424.1"/>
    <property type="molecule type" value="Genomic_DNA"/>
</dbReference>
<dbReference type="AlphaFoldDB" id="N0ACV9"/>
<accession>N0ACV9</accession>
<reference evidence="1" key="2">
    <citation type="journal article" date="2014" name="FEMS Microbiol. Lett.">
        <title>Mobile elements and mitochondrial genome expansion in the soil fungus and potato pathogen Rhizoctonia solani AG-3.</title>
        <authorList>
            <person name="Losada L."/>
            <person name="Pakala S.B."/>
            <person name="Fedorova N.D."/>
            <person name="Joardar V."/>
            <person name="Shabalina S.A."/>
            <person name="Hostetler J."/>
            <person name="Pakala S.M."/>
            <person name="Zafar N."/>
            <person name="Thomas E."/>
            <person name="Rodriguez-Carres M."/>
            <person name="Dean R."/>
            <person name="Vilgalys R."/>
            <person name="Nierman W.C."/>
            <person name="Cubeta M.A."/>
        </authorList>
    </citation>
    <scope>NUCLEOTIDE SEQUENCE</scope>
    <source>
        <strain evidence="1">AG3 Rhs1AP</strain>
    </source>
</reference>
<proteinExistence type="predicted"/>
<sequence>MIFLCVNLYGPYSFSCMVLNKFRMQPSCAGLPSLFDGPTVLTKSEGGFKKLGGGFNQSSKNMAREGASTIIFLILLCEGRSKFL</sequence>
<name>N0ACV9_9AGAM</name>
<geneLocation type="mitochondrion" evidence="1"/>
<dbReference type="GeneID" id="16029552"/>
<evidence type="ECO:0000313" key="1">
    <source>
        <dbReference type="EMBL" id="AGK45424.1"/>
    </source>
</evidence>
<keyword evidence="1" id="KW-0496">Mitochondrion</keyword>
<protein>
    <submittedName>
        <fullName evidence="1">Uncharacterized protein</fullName>
    </submittedName>
</protein>
<gene>
    <name evidence="1" type="ORF">RSOL_m01090</name>
</gene>
<dbReference type="RefSeq" id="YP_008082047.1">
    <property type="nucleotide sequence ID" value="NC_021436.1"/>
</dbReference>
<reference evidence="1" key="1">
    <citation type="submission" date="2012-12" db="EMBL/GenBank/DDBJ databases">
        <authorList>
            <person name="Pakala S."/>
            <person name="Fedorova N."/>
            <person name="Joardar V."/>
            <person name="Shabalina S."/>
            <person name="Hostetler J."/>
            <person name="Pakala S."/>
            <person name="Zafar N."/>
            <person name="Nierman W."/>
            <person name="Cubeta M."/>
        </authorList>
    </citation>
    <scope>NUCLEOTIDE SEQUENCE</scope>
    <source>
        <strain evidence="1">AG3 Rhs1AP</strain>
    </source>
</reference>
<organism evidence="1">
    <name type="scientific">Rhizoctonia solani</name>
    <dbReference type="NCBI Taxonomy" id="456999"/>
    <lineage>
        <taxon>Eukaryota</taxon>
        <taxon>Fungi</taxon>
        <taxon>Dikarya</taxon>
        <taxon>Basidiomycota</taxon>
        <taxon>Agaricomycotina</taxon>
        <taxon>Agaricomycetes</taxon>
        <taxon>Cantharellales</taxon>
        <taxon>Ceratobasidiaceae</taxon>
        <taxon>Rhizoctonia</taxon>
    </lineage>
</organism>